<dbReference type="InterPro" id="IPR051446">
    <property type="entry name" value="HTH_trans_reg/aminotransferase"/>
</dbReference>
<dbReference type="SUPFAM" id="SSF53383">
    <property type="entry name" value="PLP-dependent transferases"/>
    <property type="match status" value="1"/>
</dbReference>
<name>A0A5Q2TGV8_9BACI</name>
<dbReference type="Gene3D" id="3.40.640.10">
    <property type="entry name" value="Type I PLP-dependent aspartate aminotransferase-like (Major domain)"/>
    <property type="match status" value="1"/>
</dbReference>
<dbReference type="InterPro" id="IPR004839">
    <property type="entry name" value="Aminotransferase_I/II_large"/>
</dbReference>
<dbReference type="PRINTS" id="PR00035">
    <property type="entry name" value="HTHGNTR"/>
</dbReference>
<keyword evidence="6" id="KW-0238">DNA-binding</keyword>
<comment type="similarity">
    <text evidence="2">In the C-terminal section; belongs to the class-I pyridoxal-phosphate-dependent aminotransferase family.</text>
</comment>
<dbReference type="Pfam" id="PF00392">
    <property type="entry name" value="GntR"/>
    <property type="match status" value="1"/>
</dbReference>
<dbReference type="RefSeq" id="WP_153790335.1">
    <property type="nucleotide sequence ID" value="NZ_CP045915.1"/>
</dbReference>
<dbReference type="PANTHER" id="PTHR46577">
    <property type="entry name" value="HTH-TYPE TRANSCRIPTIONAL REGULATORY PROTEIN GABR"/>
    <property type="match status" value="1"/>
</dbReference>
<dbReference type="GO" id="GO:0003677">
    <property type="term" value="F:DNA binding"/>
    <property type="evidence" value="ECO:0007669"/>
    <property type="project" value="UniProtKB-KW"/>
</dbReference>
<dbReference type="Proteomes" id="UP000339690">
    <property type="component" value="Chromosome"/>
</dbReference>
<dbReference type="GO" id="GO:0008483">
    <property type="term" value="F:transaminase activity"/>
    <property type="evidence" value="ECO:0007669"/>
    <property type="project" value="UniProtKB-KW"/>
</dbReference>
<accession>A0A5Q2TGV8</accession>
<dbReference type="InterPro" id="IPR015424">
    <property type="entry name" value="PyrdxlP-dep_Trfase"/>
</dbReference>
<organism evidence="9 10">
    <name type="scientific">Gracilibacillus salitolerans</name>
    <dbReference type="NCBI Taxonomy" id="2663022"/>
    <lineage>
        <taxon>Bacteria</taxon>
        <taxon>Bacillati</taxon>
        <taxon>Bacillota</taxon>
        <taxon>Bacilli</taxon>
        <taxon>Bacillales</taxon>
        <taxon>Bacillaceae</taxon>
        <taxon>Gracilibacillus</taxon>
    </lineage>
</organism>
<dbReference type="AlphaFoldDB" id="A0A5Q2TGV8"/>
<evidence type="ECO:0000256" key="7">
    <source>
        <dbReference type="ARBA" id="ARBA00023163"/>
    </source>
</evidence>
<keyword evidence="10" id="KW-1185">Reference proteome</keyword>
<dbReference type="KEGG" id="grc:GI584_04060"/>
<evidence type="ECO:0000256" key="6">
    <source>
        <dbReference type="ARBA" id="ARBA00023125"/>
    </source>
</evidence>
<sequence>MFGVSIDRQSKLPLIRQIYQQIRKRILEGNLQAGDRLPSTRELADNLKVSRNVVIEAYDLLFTEGFVTTKHGKGTFVEIGAVLSVRTSKDEIISSNKVLNYNKETVSSNKNFINFKPGIPDLHFFPRSKWLQYYNDVIKNCSTDYLGYQSPEGIQELRQSISDFLYHTRGIECEADRIIITTGAAQGLSIISKLFHSNDKTMGIENPSSNDIYDIFHKQDYQINLLAVDDLGLNTHNLPANLKLIYTTPSHQFPIGGLLPIQRRIELITYAREKHCYIIEDDYDSEFRYTSAPVCSMFELDPQHVIYLGTFSKNLSPALRIGYMILPSDLIETCKQLKWYMDLHSPLLSQLALAKFIENRDLESHIRKMSKLYKKKHQILLTSLKEVFPSIKLFGTSTGLHVSVEFPINYEDHFIDQLKKEKVMIYPVKQYIKAENEHINKWIIGFGHLSIKEIQTGVDRLSKVFNEHYN</sequence>
<evidence type="ECO:0000313" key="10">
    <source>
        <dbReference type="Proteomes" id="UP000339690"/>
    </source>
</evidence>
<keyword evidence="9" id="KW-0808">Transferase</keyword>
<dbReference type="InterPro" id="IPR000524">
    <property type="entry name" value="Tscrpt_reg_HTH_GntR"/>
</dbReference>
<dbReference type="InterPro" id="IPR015421">
    <property type="entry name" value="PyrdxlP-dep_Trfase_major"/>
</dbReference>
<dbReference type="Gene3D" id="1.10.10.10">
    <property type="entry name" value="Winged helix-like DNA-binding domain superfamily/Winged helix DNA-binding domain"/>
    <property type="match status" value="1"/>
</dbReference>
<dbReference type="GO" id="GO:0030170">
    <property type="term" value="F:pyridoxal phosphate binding"/>
    <property type="evidence" value="ECO:0007669"/>
    <property type="project" value="InterPro"/>
</dbReference>
<evidence type="ECO:0000256" key="1">
    <source>
        <dbReference type="ARBA" id="ARBA00001933"/>
    </source>
</evidence>
<protein>
    <submittedName>
        <fullName evidence="9">Aminotransferase class I/II-fold pyridoxal phosphate-dependent enzyme</fullName>
    </submittedName>
</protein>
<dbReference type="EMBL" id="CP045915">
    <property type="protein sequence ID" value="QGH33263.1"/>
    <property type="molecule type" value="Genomic_DNA"/>
</dbReference>
<keyword evidence="7" id="KW-0804">Transcription</keyword>
<dbReference type="Pfam" id="PF00155">
    <property type="entry name" value="Aminotran_1_2"/>
    <property type="match status" value="1"/>
</dbReference>
<evidence type="ECO:0000259" key="8">
    <source>
        <dbReference type="PROSITE" id="PS50949"/>
    </source>
</evidence>
<dbReference type="SMART" id="SM00345">
    <property type="entry name" value="HTH_GNTR"/>
    <property type="match status" value="1"/>
</dbReference>
<dbReference type="CDD" id="cd07377">
    <property type="entry name" value="WHTH_GntR"/>
    <property type="match status" value="1"/>
</dbReference>
<dbReference type="InterPro" id="IPR036388">
    <property type="entry name" value="WH-like_DNA-bd_sf"/>
</dbReference>
<reference evidence="9 10" key="1">
    <citation type="submission" date="2019-11" db="EMBL/GenBank/DDBJ databases">
        <title>Gracilibacillus salitolerans sp. nov., a moderate halophile isolated from a saline soil in northwest China.</title>
        <authorList>
            <person name="Gan L."/>
        </authorList>
    </citation>
    <scope>NUCLEOTIDE SEQUENCE [LARGE SCALE GENOMIC DNA]</scope>
    <source>
        <strain evidence="9 10">SCU50</strain>
    </source>
</reference>
<dbReference type="GO" id="GO:0003700">
    <property type="term" value="F:DNA-binding transcription factor activity"/>
    <property type="evidence" value="ECO:0007669"/>
    <property type="project" value="InterPro"/>
</dbReference>
<evidence type="ECO:0000256" key="2">
    <source>
        <dbReference type="ARBA" id="ARBA00005384"/>
    </source>
</evidence>
<evidence type="ECO:0000256" key="5">
    <source>
        <dbReference type="ARBA" id="ARBA00023015"/>
    </source>
</evidence>
<dbReference type="CDD" id="cd00609">
    <property type="entry name" value="AAT_like"/>
    <property type="match status" value="1"/>
</dbReference>
<comment type="cofactor">
    <cofactor evidence="1">
        <name>pyridoxal 5'-phosphate</name>
        <dbReference type="ChEBI" id="CHEBI:597326"/>
    </cofactor>
</comment>
<keyword evidence="3 9" id="KW-0032">Aminotransferase</keyword>
<keyword evidence="4" id="KW-0663">Pyridoxal phosphate</keyword>
<gene>
    <name evidence="9" type="ORF">GI584_04060</name>
</gene>
<dbReference type="InterPro" id="IPR036390">
    <property type="entry name" value="WH_DNA-bd_sf"/>
</dbReference>
<dbReference type="PROSITE" id="PS50949">
    <property type="entry name" value="HTH_GNTR"/>
    <property type="match status" value="1"/>
</dbReference>
<evidence type="ECO:0000256" key="4">
    <source>
        <dbReference type="ARBA" id="ARBA00022898"/>
    </source>
</evidence>
<proteinExistence type="inferred from homology"/>
<evidence type="ECO:0000256" key="3">
    <source>
        <dbReference type="ARBA" id="ARBA00022576"/>
    </source>
</evidence>
<dbReference type="SUPFAM" id="SSF46785">
    <property type="entry name" value="Winged helix' DNA-binding domain"/>
    <property type="match status" value="1"/>
</dbReference>
<feature type="domain" description="HTH gntR-type" evidence="8">
    <location>
        <begin position="12"/>
        <end position="80"/>
    </location>
</feature>
<keyword evidence="5" id="KW-0805">Transcription regulation</keyword>
<dbReference type="PANTHER" id="PTHR46577:SF1">
    <property type="entry name" value="HTH-TYPE TRANSCRIPTIONAL REGULATORY PROTEIN GABR"/>
    <property type="match status" value="1"/>
</dbReference>
<evidence type="ECO:0000313" key="9">
    <source>
        <dbReference type="EMBL" id="QGH33263.1"/>
    </source>
</evidence>